<organism evidence="1 2">
    <name type="scientific">Stylosanthes scabra</name>
    <dbReference type="NCBI Taxonomy" id="79078"/>
    <lineage>
        <taxon>Eukaryota</taxon>
        <taxon>Viridiplantae</taxon>
        <taxon>Streptophyta</taxon>
        <taxon>Embryophyta</taxon>
        <taxon>Tracheophyta</taxon>
        <taxon>Spermatophyta</taxon>
        <taxon>Magnoliopsida</taxon>
        <taxon>eudicotyledons</taxon>
        <taxon>Gunneridae</taxon>
        <taxon>Pentapetalae</taxon>
        <taxon>rosids</taxon>
        <taxon>fabids</taxon>
        <taxon>Fabales</taxon>
        <taxon>Fabaceae</taxon>
        <taxon>Papilionoideae</taxon>
        <taxon>50 kb inversion clade</taxon>
        <taxon>dalbergioids sensu lato</taxon>
        <taxon>Dalbergieae</taxon>
        <taxon>Pterocarpus clade</taxon>
        <taxon>Stylosanthes</taxon>
    </lineage>
</organism>
<keyword evidence="2" id="KW-1185">Reference proteome</keyword>
<gene>
    <name evidence="1" type="ORF">PIB30_110677</name>
</gene>
<evidence type="ECO:0000313" key="2">
    <source>
        <dbReference type="Proteomes" id="UP001341840"/>
    </source>
</evidence>
<name>A0ABU6ZYL8_9FABA</name>
<comment type="caution">
    <text evidence="1">The sequence shown here is derived from an EMBL/GenBank/DDBJ whole genome shotgun (WGS) entry which is preliminary data.</text>
</comment>
<accession>A0ABU6ZYL8</accession>
<reference evidence="1 2" key="1">
    <citation type="journal article" date="2023" name="Plants (Basel)">
        <title>Bridging the Gap: Combining Genomics and Transcriptomics Approaches to Understand Stylosanthes scabra, an Orphan Legume from the Brazilian Caatinga.</title>
        <authorList>
            <person name="Ferreira-Neto J.R.C."/>
            <person name="da Silva M.D."/>
            <person name="Binneck E."/>
            <person name="de Melo N.F."/>
            <person name="da Silva R.H."/>
            <person name="de Melo A.L.T.M."/>
            <person name="Pandolfi V."/>
            <person name="Bustamante F.O."/>
            <person name="Brasileiro-Vidal A.C."/>
            <person name="Benko-Iseppon A.M."/>
        </authorList>
    </citation>
    <scope>NUCLEOTIDE SEQUENCE [LARGE SCALE GENOMIC DNA]</scope>
    <source>
        <tissue evidence="1">Leaves</tissue>
    </source>
</reference>
<sequence>VGSVTTVQRTWNGGSRFGIRRCAFDDEPYGVAESYSREGVDMEMIYLCLWATLMALFFDDFGPWRPVRNIAPTRELEAFGPSLRVYDPPFGPFSG</sequence>
<protein>
    <submittedName>
        <fullName evidence="1">Uncharacterized protein</fullName>
    </submittedName>
</protein>
<proteinExistence type="predicted"/>
<evidence type="ECO:0000313" key="1">
    <source>
        <dbReference type="EMBL" id="MED6227148.1"/>
    </source>
</evidence>
<dbReference type="EMBL" id="JASCZI010278286">
    <property type="protein sequence ID" value="MED6227148.1"/>
    <property type="molecule type" value="Genomic_DNA"/>
</dbReference>
<feature type="non-terminal residue" evidence="1">
    <location>
        <position position="95"/>
    </location>
</feature>
<feature type="non-terminal residue" evidence="1">
    <location>
        <position position="1"/>
    </location>
</feature>
<dbReference type="Proteomes" id="UP001341840">
    <property type="component" value="Unassembled WGS sequence"/>
</dbReference>